<dbReference type="EMBL" id="CP001669">
    <property type="protein sequence ID" value="AFZ79260.1"/>
    <property type="molecule type" value="Genomic_DNA"/>
</dbReference>
<dbReference type="GO" id="GO:0003735">
    <property type="term" value="F:structural constituent of ribosome"/>
    <property type="evidence" value="ECO:0007669"/>
    <property type="project" value="InterPro"/>
</dbReference>
<evidence type="ECO:0000313" key="5">
    <source>
        <dbReference type="EMBL" id="AFZ79260.1"/>
    </source>
</evidence>
<proteinExistence type="inferred from homology"/>
<keyword evidence="6" id="KW-1185">Reference proteome</keyword>
<dbReference type="GeneID" id="15805895"/>
<evidence type="ECO:0000313" key="6">
    <source>
        <dbReference type="Proteomes" id="UP000031512"/>
    </source>
</evidence>
<dbReference type="GO" id="GO:1990904">
    <property type="term" value="C:ribonucleoprotein complex"/>
    <property type="evidence" value="ECO:0007669"/>
    <property type="project" value="UniProtKB-KW"/>
</dbReference>
<comment type="similarity">
    <text evidence="1">Belongs to the bacterial ribosomal protein bL9 family.</text>
</comment>
<evidence type="ECO:0000256" key="2">
    <source>
        <dbReference type="ARBA" id="ARBA00022980"/>
    </source>
</evidence>
<dbReference type="InterPro" id="IPR020070">
    <property type="entry name" value="Ribosomal_bL9_N"/>
</dbReference>
<dbReference type="GO" id="GO:0006412">
    <property type="term" value="P:translation"/>
    <property type="evidence" value="ECO:0007669"/>
    <property type="project" value="InterPro"/>
</dbReference>
<dbReference type="VEuPathDB" id="PiroplasmaDB:BEWA_021070"/>
<evidence type="ECO:0000259" key="4">
    <source>
        <dbReference type="Pfam" id="PF01281"/>
    </source>
</evidence>
<dbReference type="Pfam" id="PF01281">
    <property type="entry name" value="Ribosomal_L9_N"/>
    <property type="match status" value="1"/>
</dbReference>
<dbReference type="GO" id="GO:0005840">
    <property type="term" value="C:ribosome"/>
    <property type="evidence" value="ECO:0007669"/>
    <property type="project" value="UniProtKB-KW"/>
</dbReference>
<keyword evidence="2 5" id="KW-0689">Ribosomal protein</keyword>
<dbReference type="Proteomes" id="UP000031512">
    <property type="component" value="Chromosome 1"/>
</dbReference>
<gene>
    <name evidence="5" type="ORF">BEWA_021070</name>
</gene>
<organism evidence="5 6">
    <name type="scientific">Theileria equi strain WA</name>
    <dbReference type="NCBI Taxonomy" id="1537102"/>
    <lineage>
        <taxon>Eukaryota</taxon>
        <taxon>Sar</taxon>
        <taxon>Alveolata</taxon>
        <taxon>Apicomplexa</taxon>
        <taxon>Aconoidasida</taxon>
        <taxon>Piroplasmida</taxon>
        <taxon>Theileriidae</taxon>
        <taxon>Theileria</taxon>
    </lineage>
</organism>
<name>L0AUN1_THEEQ</name>
<protein>
    <submittedName>
        <fullName evidence="5">Ribosomal protein L9, N-terminal domain containing protein</fullName>
    </submittedName>
</protein>
<dbReference type="PANTHER" id="PTHR21368">
    <property type="entry name" value="50S RIBOSOMAL PROTEIN L9"/>
    <property type="match status" value="1"/>
</dbReference>
<dbReference type="KEGG" id="beq:BEWA_021070"/>
<dbReference type="AlphaFoldDB" id="L0AUN1"/>
<dbReference type="InterPro" id="IPR009027">
    <property type="entry name" value="Ribosomal_bL9/RNase_H1_N"/>
</dbReference>
<reference evidence="5 6" key="1">
    <citation type="journal article" date="2012" name="BMC Genomics">
        <title>Comparative genomic analysis and phylogenetic position of Theileria equi.</title>
        <authorList>
            <person name="Kappmeyer L.S."/>
            <person name="Thiagarajan M."/>
            <person name="Herndon D.R."/>
            <person name="Ramsay J.D."/>
            <person name="Caler E."/>
            <person name="Djikeng A."/>
            <person name="Gillespie J.J."/>
            <person name="Lau A.O."/>
            <person name="Roalson E.H."/>
            <person name="Silva J.C."/>
            <person name="Silva M.G."/>
            <person name="Suarez C.E."/>
            <person name="Ueti M.W."/>
            <person name="Nene V.M."/>
            <person name="Mealey R.H."/>
            <person name="Knowles D.P."/>
            <person name="Brayton K.A."/>
        </authorList>
    </citation>
    <scope>NUCLEOTIDE SEQUENCE [LARGE SCALE GENOMIC DNA]</scope>
    <source>
        <strain evidence="5 6">WA</strain>
    </source>
</reference>
<dbReference type="Gene3D" id="3.40.5.10">
    <property type="entry name" value="Ribosomal protein L9, N-terminal domain"/>
    <property type="match status" value="1"/>
</dbReference>
<feature type="domain" description="Ribosomal protein L9" evidence="4">
    <location>
        <begin position="9"/>
        <end position="52"/>
    </location>
</feature>
<sequence length="175" mass="19795">MMAHKFRYVKVTLEKDTPDIGKQGEIVAVNRSFAFNYLVPFGFARYTTRAELVGQALEKDYKEALTNVRRSAALQLKNKIGNNCVLNFEVLAKEKGSQALNIPLRPINIIEKLKERRVFTPLDMLREQDVEINTNSGFITKFGTYSASLTLDEEIKASVKIVVSEAPLDCSFIPY</sequence>
<evidence type="ECO:0000256" key="1">
    <source>
        <dbReference type="ARBA" id="ARBA00010605"/>
    </source>
</evidence>
<dbReference type="RefSeq" id="XP_004828926.1">
    <property type="nucleotide sequence ID" value="XM_004828869.1"/>
</dbReference>
<dbReference type="InterPro" id="IPR000244">
    <property type="entry name" value="Ribosomal_bL9"/>
</dbReference>
<dbReference type="eggNOG" id="ENOG502TN9Y">
    <property type="taxonomic scope" value="Eukaryota"/>
</dbReference>
<accession>L0AUN1</accession>
<evidence type="ECO:0000256" key="3">
    <source>
        <dbReference type="ARBA" id="ARBA00023274"/>
    </source>
</evidence>
<dbReference type="InterPro" id="IPR036935">
    <property type="entry name" value="Ribosomal_bL9_N_sf"/>
</dbReference>
<dbReference type="SUPFAM" id="SSF55658">
    <property type="entry name" value="L9 N-domain-like"/>
    <property type="match status" value="1"/>
</dbReference>
<keyword evidence="3" id="KW-0687">Ribonucleoprotein</keyword>
<dbReference type="OrthoDB" id="5555409at2759"/>